<comment type="caution">
    <text evidence="1">The sequence shown here is derived from an EMBL/GenBank/DDBJ whole genome shotgun (WGS) entry which is preliminary data.</text>
</comment>
<dbReference type="AlphaFoldDB" id="A0A392R0Q9"/>
<keyword evidence="1" id="KW-0548">Nucleotidyltransferase</keyword>
<accession>A0A392R0Q9</accession>
<dbReference type="EMBL" id="LXQA010172328">
    <property type="protein sequence ID" value="MCI29406.1"/>
    <property type="molecule type" value="Genomic_DNA"/>
</dbReference>
<proteinExistence type="predicted"/>
<keyword evidence="2" id="KW-1185">Reference proteome</keyword>
<organism evidence="1 2">
    <name type="scientific">Trifolium medium</name>
    <dbReference type="NCBI Taxonomy" id="97028"/>
    <lineage>
        <taxon>Eukaryota</taxon>
        <taxon>Viridiplantae</taxon>
        <taxon>Streptophyta</taxon>
        <taxon>Embryophyta</taxon>
        <taxon>Tracheophyta</taxon>
        <taxon>Spermatophyta</taxon>
        <taxon>Magnoliopsida</taxon>
        <taxon>eudicotyledons</taxon>
        <taxon>Gunneridae</taxon>
        <taxon>Pentapetalae</taxon>
        <taxon>rosids</taxon>
        <taxon>fabids</taxon>
        <taxon>Fabales</taxon>
        <taxon>Fabaceae</taxon>
        <taxon>Papilionoideae</taxon>
        <taxon>50 kb inversion clade</taxon>
        <taxon>NPAAA clade</taxon>
        <taxon>Hologalegina</taxon>
        <taxon>IRL clade</taxon>
        <taxon>Trifolieae</taxon>
        <taxon>Trifolium</taxon>
    </lineage>
</organism>
<evidence type="ECO:0000313" key="2">
    <source>
        <dbReference type="Proteomes" id="UP000265520"/>
    </source>
</evidence>
<dbReference type="Gene3D" id="3.60.10.10">
    <property type="entry name" value="Endonuclease/exonuclease/phosphatase"/>
    <property type="match status" value="1"/>
</dbReference>
<dbReference type="InterPro" id="IPR036691">
    <property type="entry name" value="Endo/exonu/phosph_ase_sf"/>
</dbReference>
<dbReference type="SUPFAM" id="SSF56219">
    <property type="entry name" value="DNase I-like"/>
    <property type="match status" value="1"/>
</dbReference>
<dbReference type="Proteomes" id="UP000265520">
    <property type="component" value="Unassembled WGS sequence"/>
</dbReference>
<evidence type="ECO:0000313" key="1">
    <source>
        <dbReference type="EMBL" id="MCI29406.1"/>
    </source>
</evidence>
<keyword evidence="1" id="KW-0695">RNA-directed DNA polymerase</keyword>
<reference evidence="1 2" key="1">
    <citation type="journal article" date="2018" name="Front. Plant Sci.">
        <title>Red Clover (Trifolium pratense) and Zigzag Clover (T. medium) - A Picture of Genomic Similarities and Differences.</title>
        <authorList>
            <person name="Dluhosova J."/>
            <person name="Istvanek J."/>
            <person name="Nedelnik J."/>
            <person name="Repkova J."/>
        </authorList>
    </citation>
    <scope>NUCLEOTIDE SEQUENCE [LARGE SCALE GENOMIC DNA]</scope>
    <source>
        <strain evidence="2">cv. 10/8</strain>
        <tissue evidence="1">Leaf</tissue>
    </source>
</reference>
<sequence>METISEALCFGIWGGSDCEWAFLPAEGNSGGILSIWRNDNSSLIFTFMGEGFVGVCIEWGIQKKIYFVINVYSKCDLSAKRRLWENILMSKGGFDDGAWCVVGDFNAVRCRAECRGIGLSI</sequence>
<keyword evidence="1" id="KW-0808">Transferase</keyword>
<name>A0A392R0Q9_9FABA</name>
<dbReference type="GO" id="GO:0003964">
    <property type="term" value="F:RNA-directed DNA polymerase activity"/>
    <property type="evidence" value="ECO:0007669"/>
    <property type="project" value="UniProtKB-KW"/>
</dbReference>
<protein>
    <submittedName>
        <fullName evidence="1">Putative reverse transcriptase-beet retrotransposon</fullName>
    </submittedName>
</protein>